<accession>A0A4R1GJQ6</accession>
<comment type="caution">
    <text evidence="3">The sequence shown here is derived from an EMBL/GenBank/DDBJ whole genome shotgun (WGS) entry which is preliminary data.</text>
</comment>
<dbReference type="InterPro" id="IPR028098">
    <property type="entry name" value="Glyco_trans_4-like_N"/>
</dbReference>
<evidence type="ECO:0000259" key="2">
    <source>
        <dbReference type="Pfam" id="PF13439"/>
    </source>
</evidence>
<dbReference type="Pfam" id="PF00534">
    <property type="entry name" value="Glycos_transf_1"/>
    <property type="match status" value="1"/>
</dbReference>
<evidence type="ECO:0000313" key="3">
    <source>
        <dbReference type="EMBL" id="TCK07125.1"/>
    </source>
</evidence>
<sequence length="380" mass="42649">MKRKVAVFRTNLLAISETFIREQICSLNEWGAILVGRNKLPDGVDISDLDYKLIPIFGGRFFRIINYLFSLPDRRLVRTLKQGQFSLVHAHFGMDAVSIWPSVRAARIPMIVTLHGYDINIYRWWWENGNSGWLHRFYPKKMLKMAKDPSVRFIAVSNAIKKAAINYGIDSKKIDVCYIGVDTKKFKPSRIPLEFRKKRILFVGRMVEKKAPLLLIQAYSKVLEDVPGAELFMIGTGPMLKDAKKLASDLKAPVKFMGAQNSDQVLQQLNESRVFCLPSVTAKNGDSEGLPISILEALACGVPVVTSAKGAVDEVVINKNTGFCVKENDVDDLSSSLIKALTLDDASRLSENALKDIDSKFSLSYRAKELEKIYGNVARN</sequence>
<dbReference type="OrthoDB" id="9804196at2"/>
<dbReference type="EMBL" id="SMFU01000008">
    <property type="protein sequence ID" value="TCK07125.1"/>
    <property type="molecule type" value="Genomic_DNA"/>
</dbReference>
<dbReference type="PANTHER" id="PTHR45947:SF3">
    <property type="entry name" value="SULFOQUINOVOSYL TRANSFERASE SQD2"/>
    <property type="match status" value="1"/>
</dbReference>
<evidence type="ECO:0000259" key="1">
    <source>
        <dbReference type="Pfam" id="PF00534"/>
    </source>
</evidence>
<feature type="domain" description="Glycosyltransferase subfamily 4-like N-terminal" evidence="2">
    <location>
        <begin position="71"/>
        <end position="184"/>
    </location>
</feature>
<proteinExistence type="predicted"/>
<organism evidence="3 4">
    <name type="scientific">Marinobacterium mangrovicola</name>
    <dbReference type="NCBI Taxonomy" id="1476959"/>
    <lineage>
        <taxon>Bacteria</taxon>
        <taxon>Pseudomonadati</taxon>
        <taxon>Pseudomonadota</taxon>
        <taxon>Gammaproteobacteria</taxon>
        <taxon>Oceanospirillales</taxon>
        <taxon>Oceanospirillaceae</taxon>
        <taxon>Marinobacterium</taxon>
    </lineage>
</organism>
<dbReference type="AlphaFoldDB" id="A0A4R1GJQ6"/>
<dbReference type="Gene3D" id="3.40.50.2000">
    <property type="entry name" value="Glycogen Phosphorylase B"/>
    <property type="match status" value="2"/>
</dbReference>
<dbReference type="PANTHER" id="PTHR45947">
    <property type="entry name" value="SULFOQUINOVOSYL TRANSFERASE SQD2"/>
    <property type="match status" value="1"/>
</dbReference>
<protein>
    <submittedName>
        <fullName evidence="3">Glycosyltransferase involved in cell wall biosynthesis</fullName>
    </submittedName>
</protein>
<dbReference type="InterPro" id="IPR001296">
    <property type="entry name" value="Glyco_trans_1"/>
</dbReference>
<dbReference type="Pfam" id="PF13439">
    <property type="entry name" value="Glyco_transf_4"/>
    <property type="match status" value="1"/>
</dbReference>
<evidence type="ECO:0000313" key="4">
    <source>
        <dbReference type="Proteomes" id="UP000294546"/>
    </source>
</evidence>
<feature type="domain" description="Glycosyl transferase family 1" evidence="1">
    <location>
        <begin position="196"/>
        <end position="355"/>
    </location>
</feature>
<keyword evidence="4" id="KW-1185">Reference proteome</keyword>
<reference evidence="3 4" key="1">
    <citation type="submission" date="2019-03" db="EMBL/GenBank/DDBJ databases">
        <title>Genomic Encyclopedia of Archaeal and Bacterial Type Strains, Phase II (KMG-II): from individual species to whole genera.</title>
        <authorList>
            <person name="Goeker M."/>
        </authorList>
    </citation>
    <scope>NUCLEOTIDE SEQUENCE [LARGE SCALE GENOMIC DNA]</scope>
    <source>
        <strain evidence="3 4">DSM 27697</strain>
    </source>
</reference>
<dbReference type="InterPro" id="IPR050194">
    <property type="entry name" value="Glycosyltransferase_grp1"/>
</dbReference>
<keyword evidence="3" id="KW-0808">Transferase</keyword>
<gene>
    <name evidence="3" type="ORF">CLV83_1982</name>
</gene>
<dbReference type="Proteomes" id="UP000294546">
    <property type="component" value="Unassembled WGS sequence"/>
</dbReference>
<name>A0A4R1GJQ6_9GAMM</name>
<dbReference type="GO" id="GO:0016757">
    <property type="term" value="F:glycosyltransferase activity"/>
    <property type="evidence" value="ECO:0007669"/>
    <property type="project" value="InterPro"/>
</dbReference>
<dbReference type="SUPFAM" id="SSF53756">
    <property type="entry name" value="UDP-Glycosyltransferase/glycogen phosphorylase"/>
    <property type="match status" value="1"/>
</dbReference>
<dbReference type="RefSeq" id="WP_132291188.1">
    <property type="nucleotide sequence ID" value="NZ_SMFU01000008.1"/>
</dbReference>